<evidence type="ECO:0000313" key="2">
    <source>
        <dbReference type="Proteomes" id="UP000501868"/>
    </source>
</evidence>
<dbReference type="EMBL" id="CP051128">
    <property type="protein sequence ID" value="QIZ08299.1"/>
    <property type="molecule type" value="Genomic_DNA"/>
</dbReference>
<proteinExistence type="predicted"/>
<name>A0A6H1P408_PRIMG</name>
<reference evidence="1 2" key="1">
    <citation type="submission" date="2020-04" db="EMBL/GenBank/DDBJ databases">
        <title>Genome-Wide Identification of 5-Methylcytosine Sites in Bacterial Genomes By High-Throughput Sequencing of MspJI Restriction Fragments.</title>
        <authorList>
            <person name="Wu V."/>
        </authorList>
    </citation>
    <scope>NUCLEOTIDE SEQUENCE [LARGE SCALE GENOMIC DNA]</scope>
    <source>
        <strain evidence="1 2">S2</strain>
    </source>
</reference>
<reference evidence="1 2" key="2">
    <citation type="submission" date="2020-04" db="EMBL/GenBank/DDBJ databases">
        <authorList>
            <person name="Fomenkov A."/>
            <person name="Anton B.P."/>
            <person name="Roberts R.J."/>
        </authorList>
    </citation>
    <scope>NUCLEOTIDE SEQUENCE [LARGE SCALE GENOMIC DNA]</scope>
    <source>
        <strain evidence="1 2">S2</strain>
    </source>
</reference>
<protein>
    <submittedName>
        <fullName evidence="1">Uncharacterized protein</fullName>
    </submittedName>
</protein>
<sequence length="71" mass="8033">MILLSSLNIKAINITININLLFEQTKRKKAIIISDKAVISKDEGEIAIKEKQYEQLMELFKTQKSSSCCSS</sequence>
<dbReference type="Proteomes" id="UP000501868">
    <property type="component" value="Chromosome"/>
</dbReference>
<evidence type="ECO:0000313" key="1">
    <source>
        <dbReference type="EMBL" id="QIZ08299.1"/>
    </source>
</evidence>
<gene>
    <name evidence="1" type="ORF">HFZ78_17515</name>
</gene>
<accession>A0A6H1P408</accession>
<organism evidence="1 2">
    <name type="scientific">Priestia megaterium</name>
    <name type="common">Bacillus megaterium</name>
    <dbReference type="NCBI Taxonomy" id="1404"/>
    <lineage>
        <taxon>Bacteria</taxon>
        <taxon>Bacillati</taxon>
        <taxon>Bacillota</taxon>
        <taxon>Bacilli</taxon>
        <taxon>Bacillales</taxon>
        <taxon>Bacillaceae</taxon>
        <taxon>Priestia</taxon>
    </lineage>
</organism>
<dbReference type="AlphaFoldDB" id="A0A6H1P408"/>